<feature type="region of interest" description="Disordered" evidence="5">
    <location>
        <begin position="27"/>
        <end position="139"/>
    </location>
</feature>
<name>A0ABR4CW78_9HELO</name>
<feature type="transmembrane region" description="Helical" evidence="6">
    <location>
        <begin position="321"/>
        <end position="339"/>
    </location>
</feature>
<dbReference type="EMBL" id="JAZHXI010000003">
    <property type="protein sequence ID" value="KAL2073324.1"/>
    <property type="molecule type" value="Genomic_DNA"/>
</dbReference>
<reference evidence="8 9" key="1">
    <citation type="journal article" date="2024" name="Commun. Biol.">
        <title>Comparative genomic analysis of thermophilic fungi reveals convergent evolutionary adaptations and gene losses.</title>
        <authorList>
            <person name="Steindorff A.S."/>
            <person name="Aguilar-Pontes M.V."/>
            <person name="Robinson A.J."/>
            <person name="Andreopoulos B."/>
            <person name="LaButti K."/>
            <person name="Kuo A."/>
            <person name="Mondo S."/>
            <person name="Riley R."/>
            <person name="Otillar R."/>
            <person name="Haridas S."/>
            <person name="Lipzen A."/>
            <person name="Grimwood J."/>
            <person name="Schmutz J."/>
            <person name="Clum A."/>
            <person name="Reid I.D."/>
            <person name="Moisan M.C."/>
            <person name="Butler G."/>
            <person name="Nguyen T.T.M."/>
            <person name="Dewar K."/>
            <person name="Conant G."/>
            <person name="Drula E."/>
            <person name="Henrissat B."/>
            <person name="Hansel C."/>
            <person name="Singer S."/>
            <person name="Hutchinson M.I."/>
            <person name="de Vries R.P."/>
            <person name="Natvig D.O."/>
            <person name="Powell A.J."/>
            <person name="Tsang A."/>
            <person name="Grigoriev I.V."/>
        </authorList>
    </citation>
    <scope>NUCLEOTIDE SEQUENCE [LARGE SCALE GENOMIC DNA]</scope>
    <source>
        <strain evidence="8 9">CBS 494.80</strain>
    </source>
</reference>
<feature type="transmembrane region" description="Helical" evidence="6">
    <location>
        <begin position="829"/>
        <end position="845"/>
    </location>
</feature>
<feature type="transmembrane region" description="Helical" evidence="6">
    <location>
        <begin position="292"/>
        <end position="314"/>
    </location>
</feature>
<dbReference type="Pfam" id="PF13515">
    <property type="entry name" value="FUSC_2"/>
    <property type="match status" value="1"/>
</dbReference>
<comment type="caution">
    <text evidence="8">The sequence shown here is derived from an EMBL/GenBank/DDBJ whole genome shotgun (WGS) entry which is preliminary data.</text>
</comment>
<feature type="transmembrane region" description="Helical" evidence="6">
    <location>
        <begin position="805"/>
        <end position="822"/>
    </location>
</feature>
<evidence type="ECO:0000256" key="2">
    <source>
        <dbReference type="ARBA" id="ARBA00022692"/>
    </source>
</evidence>
<evidence type="ECO:0000256" key="5">
    <source>
        <dbReference type="SAM" id="MobiDB-lite"/>
    </source>
</evidence>
<dbReference type="InterPro" id="IPR052430">
    <property type="entry name" value="IVT-Associated"/>
</dbReference>
<keyword evidence="4 6" id="KW-0472">Membrane</keyword>
<dbReference type="InterPro" id="IPR049453">
    <property type="entry name" value="Memb_transporter_dom"/>
</dbReference>
<organism evidence="8 9">
    <name type="scientific">Oculimacula yallundae</name>
    <dbReference type="NCBI Taxonomy" id="86028"/>
    <lineage>
        <taxon>Eukaryota</taxon>
        <taxon>Fungi</taxon>
        <taxon>Dikarya</taxon>
        <taxon>Ascomycota</taxon>
        <taxon>Pezizomycotina</taxon>
        <taxon>Leotiomycetes</taxon>
        <taxon>Helotiales</taxon>
        <taxon>Ploettnerulaceae</taxon>
        <taxon>Oculimacula</taxon>
    </lineage>
</organism>
<keyword evidence="2 6" id="KW-0812">Transmembrane</keyword>
<feature type="transmembrane region" description="Helical" evidence="6">
    <location>
        <begin position="774"/>
        <end position="793"/>
    </location>
</feature>
<feature type="compositionally biased region" description="Basic residues" evidence="5">
    <location>
        <begin position="124"/>
        <end position="133"/>
    </location>
</feature>
<evidence type="ECO:0000256" key="3">
    <source>
        <dbReference type="ARBA" id="ARBA00022989"/>
    </source>
</evidence>
<protein>
    <recommendedName>
        <fullName evidence="7">Integral membrane bound transporter domain-containing protein</fullName>
    </recommendedName>
</protein>
<dbReference type="Proteomes" id="UP001595075">
    <property type="component" value="Unassembled WGS sequence"/>
</dbReference>
<feature type="transmembrane region" description="Helical" evidence="6">
    <location>
        <begin position="915"/>
        <end position="938"/>
    </location>
</feature>
<keyword evidence="9" id="KW-1185">Reference proteome</keyword>
<evidence type="ECO:0000256" key="4">
    <source>
        <dbReference type="ARBA" id="ARBA00023136"/>
    </source>
</evidence>
<evidence type="ECO:0000313" key="9">
    <source>
        <dbReference type="Proteomes" id="UP001595075"/>
    </source>
</evidence>
<gene>
    <name evidence="8" type="ORF">VTL71DRAFT_10648</name>
</gene>
<feature type="transmembrane region" description="Helical" evidence="6">
    <location>
        <begin position="359"/>
        <end position="379"/>
    </location>
</feature>
<proteinExistence type="predicted"/>
<feature type="compositionally biased region" description="Polar residues" evidence="5">
    <location>
        <begin position="71"/>
        <end position="83"/>
    </location>
</feature>
<evidence type="ECO:0000256" key="1">
    <source>
        <dbReference type="ARBA" id="ARBA00004141"/>
    </source>
</evidence>
<sequence>MPTCMRYSVQVAQARQVKWTWVPTSLHGKAQTQNPGKCWRNGTPSCKRQSKGRRDEGSKEGKRKLYRRRPTQLSPKSISSLPNPSRPTPGFPDSRFPAPRPDHERTTMSSPSASDGPAPPLNRRFSRSKRGKLRNGTFILPGTGERVRRQITLRNPSNFDGPARTNSGTSILPLRRTYSQAGTFRTAVDNTVDAFWELWAWLQTPSAKGILKSSLAYLLGSMATFLPPIANFLGHQDSKHLVCTITVYFHPSRSQGSMQEAIILGLGAFFYAVFISVSSMATSVFFESQLGMIELGYIMVLLVFIGGGLGFVGWFKQRYNAPLVSVSCSLASLAIITVITKENAIQVGVFSNDKIVQVMKMILMGMGCTTIVSLLLWPISARTELRETMINVTDSFGDMLTLITRGFLSGSETDLRSTTFVKAQNKHKAVFKKLKSNLKEAKFEHYLLGTEEEYKLQVSLVTCMQGLAHSIGGLRSAALTQFSLLRESTTFGNGTPHSSRYSPQIEALTSPMNSSRQDRFAVLTAIEEASEEGSDRDEELPGRFHRQASTTSYASSTLPTVRTPSDIFSRFIMHLGPSMKSLAYTLSQILQELPFGEGPQYEIKINDHFKSSLTEALKLYSSARADALKELYKSKELDRERPESIEADFEEVAASCGHFSFSLQTFAEEMQTFLSILEDLKDWTEKENSRSWNWIRFWRKTKPQGKDGSNAMPEEEENLIQHPQAPLLPKDLPDLILERRETRKWQAPAQDTKWNIYRKILDFILVLARDDVRFAVKVGFGASLYAMFAFIPLTRPFYQHWRGEWGLLSYMLVCAMTIGASNTTGWSRFIGTFIGAAIACFLWSITQGNPFGLAFCGWMVSLPCFYIILVKGQGPFGRFIMLTYNLSCLYAYSLSVQDVDGDDDEGGVVPIITEIALHRVVAVIAGCIWGLIITRVIWPISARNKLKDGLSLLWLRMGLIWKRDPLSTVLEGESQVEYMDLNEEFALQQYVLRLDNMRSAAASEFELRGPFPAKAYERMMDSTNKMLDAFHAMNVVIQKDLIASEGETILLRYTADERAQLCSRISHLFQVLASSLKLEFPLSDALPDTSNARDRLLAKIFHYRKNVASTEEDPNNPVVKDEDYEMIYAFILVTGQLSEELKRVQRDIEELFGVMDENLFKLT</sequence>
<accession>A0ABR4CW78</accession>
<dbReference type="PANTHER" id="PTHR47804:SF1">
    <property type="entry name" value="DUF2421 DOMAIN-CONTAINING PROTEIN"/>
    <property type="match status" value="1"/>
</dbReference>
<comment type="subcellular location">
    <subcellularLocation>
        <location evidence="1">Membrane</location>
        <topology evidence="1">Multi-pass membrane protein</topology>
    </subcellularLocation>
</comment>
<feature type="compositionally biased region" description="Basic residues" evidence="5">
    <location>
        <begin position="61"/>
        <end position="70"/>
    </location>
</feature>
<feature type="transmembrane region" description="Helical" evidence="6">
    <location>
        <begin position="851"/>
        <end position="869"/>
    </location>
</feature>
<feature type="transmembrane region" description="Helical" evidence="6">
    <location>
        <begin position="261"/>
        <end position="286"/>
    </location>
</feature>
<evidence type="ECO:0000256" key="6">
    <source>
        <dbReference type="SAM" id="Phobius"/>
    </source>
</evidence>
<dbReference type="PANTHER" id="PTHR47804">
    <property type="entry name" value="60S RIBOSOMAL PROTEIN L19"/>
    <property type="match status" value="1"/>
</dbReference>
<evidence type="ECO:0000313" key="8">
    <source>
        <dbReference type="EMBL" id="KAL2073324.1"/>
    </source>
</evidence>
<feature type="transmembrane region" description="Helical" evidence="6">
    <location>
        <begin position="876"/>
        <end position="895"/>
    </location>
</feature>
<evidence type="ECO:0000259" key="7">
    <source>
        <dbReference type="Pfam" id="PF13515"/>
    </source>
</evidence>
<keyword evidence="3 6" id="KW-1133">Transmembrane helix</keyword>
<feature type="domain" description="Integral membrane bound transporter" evidence="7">
    <location>
        <begin position="797"/>
        <end position="933"/>
    </location>
</feature>